<evidence type="ECO:0000313" key="4">
    <source>
        <dbReference type="Proteomes" id="UP000231843"/>
    </source>
</evidence>
<feature type="chain" id="PRO_5014942376" evidence="2">
    <location>
        <begin position="23"/>
        <end position="281"/>
    </location>
</feature>
<keyword evidence="1" id="KW-0812">Transmembrane</keyword>
<dbReference type="RefSeq" id="WP_100766728.1">
    <property type="nucleotide sequence ID" value="NZ_NPEA01000001.1"/>
</dbReference>
<evidence type="ECO:0000256" key="2">
    <source>
        <dbReference type="SAM" id="SignalP"/>
    </source>
</evidence>
<dbReference type="OrthoDB" id="319075at2"/>
<gene>
    <name evidence="3" type="ORF">CH365_00925</name>
</gene>
<accession>A0A2N0A3G2</accession>
<dbReference type="EMBL" id="NPEA01000001">
    <property type="protein sequence ID" value="PJZ78825.1"/>
    <property type="molecule type" value="Genomic_DNA"/>
</dbReference>
<feature type="signal peptide" evidence="2">
    <location>
        <begin position="1"/>
        <end position="22"/>
    </location>
</feature>
<comment type="caution">
    <text evidence="3">The sequence shown here is derived from an EMBL/GenBank/DDBJ whole genome shotgun (WGS) entry which is preliminary data.</text>
</comment>
<organism evidence="3 4">
    <name type="scientific">Leptospira neocaledonica</name>
    <dbReference type="NCBI Taxonomy" id="2023192"/>
    <lineage>
        <taxon>Bacteria</taxon>
        <taxon>Pseudomonadati</taxon>
        <taxon>Spirochaetota</taxon>
        <taxon>Spirochaetia</taxon>
        <taxon>Leptospirales</taxon>
        <taxon>Leptospiraceae</taxon>
        <taxon>Leptospira</taxon>
    </lineage>
</organism>
<keyword evidence="1" id="KW-1133">Transmembrane helix</keyword>
<dbReference type="AlphaFoldDB" id="A0A2N0A3G2"/>
<evidence type="ECO:0000313" key="3">
    <source>
        <dbReference type="EMBL" id="PJZ78825.1"/>
    </source>
</evidence>
<sequence>MSKVFRFFFLLFFLSYPLSLTASEKSTDEFWNSFLEWSGHPILTEERIVRNLCAEYITELKKDSEQSLELFLKNDLKPDKKRNQKPGLDKLRKDLQSLERFEGVQIQFSGKEWETLFYDKGNFPDSYYEFETGSVSIRYIFRNLPYHPLPKWGELKLQGSFLLYSGSGALLLYKTIPDFPIKNLDIREVRTFFEEDKKHAGNVKNFSEDKIELFYFPNHNMGPFYILLLSKILLVFSSFIIFILYAGRFWRFLLEQTRRSHKAEASFLADKEKAEKGFLSK</sequence>
<proteinExistence type="predicted"/>
<name>A0A2N0A3G2_9LEPT</name>
<reference evidence="3 4" key="1">
    <citation type="submission" date="2017-07" db="EMBL/GenBank/DDBJ databases">
        <title>Leptospira spp. isolated from tropical soils.</title>
        <authorList>
            <person name="Thibeaux R."/>
            <person name="Iraola G."/>
            <person name="Ferres I."/>
            <person name="Bierque E."/>
            <person name="Girault D."/>
            <person name="Soupe-Gilbert M.-E."/>
            <person name="Picardeau M."/>
            <person name="Goarant C."/>
        </authorList>
    </citation>
    <scope>NUCLEOTIDE SEQUENCE [LARGE SCALE GENOMIC DNA]</scope>
    <source>
        <strain evidence="3 4">ES4-C-A1</strain>
    </source>
</reference>
<keyword evidence="2" id="KW-0732">Signal</keyword>
<evidence type="ECO:0000256" key="1">
    <source>
        <dbReference type="SAM" id="Phobius"/>
    </source>
</evidence>
<keyword evidence="1" id="KW-0472">Membrane</keyword>
<dbReference type="Proteomes" id="UP000231843">
    <property type="component" value="Unassembled WGS sequence"/>
</dbReference>
<feature type="transmembrane region" description="Helical" evidence="1">
    <location>
        <begin position="224"/>
        <end position="246"/>
    </location>
</feature>
<protein>
    <submittedName>
        <fullName evidence="3">Uncharacterized protein</fullName>
    </submittedName>
</protein>
<keyword evidence="4" id="KW-1185">Reference proteome</keyword>